<evidence type="ECO:0000313" key="3">
    <source>
        <dbReference type="Proteomes" id="UP001413721"/>
    </source>
</evidence>
<comment type="caution">
    <text evidence="2">The sequence shown here is derived from an EMBL/GenBank/DDBJ whole genome shotgun (WGS) entry which is preliminary data.</text>
</comment>
<dbReference type="SUPFAM" id="SSF52317">
    <property type="entry name" value="Class I glutamine amidotransferase-like"/>
    <property type="match status" value="1"/>
</dbReference>
<proteinExistence type="predicted"/>
<organism evidence="2 3">
    <name type="scientific">Tistrella arctica</name>
    <dbReference type="NCBI Taxonomy" id="3133430"/>
    <lineage>
        <taxon>Bacteria</taxon>
        <taxon>Pseudomonadati</taxon>
        <taxon>Pseudomonadota</taxon>
        <taxon>Alphaproteobacteria</taxon>
        <taxon>Geminicoccales</taxon>
        <taxon>Geminicoccaceae</taxon>
        <taxon>Tistrella</taxon>
    </lineage>
</organism>
<dbReference type="InterPro" id="IPR052158">
    <property type="entry name" value="INH-QAR"/>
</dbReference>
<evidence type="ECO:0000259" key="1">
    <source>
        <dbReference type="Pfam" id="PF01965"/>
    </source>
</evidence>
<dbReference type="PANTHER" id="PTHR43130">
    <property type="entry name" value="ARAC-FAMILY TRANSCRIPTIONAL REGULATOR"/>
    <property type="match status" value="1"/>
</dbReference>
<accession>A0ABU9YSS4</accession>
<name>A0ABU9YSS4_9PROT</name>
<dbReference type="Pfam" id="PF01965">
    <property type="entry name" value="DJ-1_PfpI"/>
    <property type="match status" value="1"/>
</dbReference>
<feature type="domain" description="DJ-1/PfpI" evidence="1">
    <location>
        <begin position="64"/>
        <end position="226"/>
    </location>
</feature>
<reference evidence="2 3" key="1">
    <citation type="submission" date="2024-03" db="EMBL/GenBank/DDBJ databases">
        <title>High-quality draft genome sequencing of Tistrella sp. BH-R2-4.</title>
        <authorList>
            <person name="Dong C."/>
        </authorList>
    </citation>
    <scope>NUCLEOTIDE SEQUENCE [LARGE SCALE GENOMIC DNA]</scope>
    <source>
        <strain evidence="2 3">BH-R2-4</strain>
    </source>
</reference>
<dbReference type="InterPro" id="IPR002818">
    <property type="entry name" value="DJ-1/PfpI"/>
</dbReference>
<dbReference type="InterPro" id="IPR029062">
    <property type="entry name" value="Class_I_gatase-like"/>
</dbReference>
<dbReference type="Gene3D" id="3.40.50.880">
    <property type="match status" value="1"/>
</dbReference>
<dbReference type="PANTHER" id="PTHR43130:SF2">
    <property type="entry name" value="DJ-1_PFPI DOMAIN-CONTAINING PROTEIN"/>
    <property type="match status" value="1"/>
</dbReference>
<evidence type="ECO:0000313" key="2">
    <source>
        <dbReference type="EMBL" id="MEN2991883.1"/>
    </source>
</evidence>
<protein>
    <submittedName>
        <fullName evidence="2">DJ-1/PfpI family protein</fullName>
    </submittedName>
</protein>
<gene>
    <name evidence="2" type="ORF">WG926_26465</name>
</gene>
<dbReference type="EMBL" id="JBBKTW010000017">
    <property type="protein sequence ID" value="MEN2991883.1"/>
    <property type="molecule type" value="Genomic_DNA"/>
</dbReference>
<dbReference type="Proteomes" id="UP001413721">
    <property type="component" value="Unassembled WGS sequence"/>
</dbReference>
<keyword evidence="3" id="KW-1185">Reference proteome</keyword>
<dbReference type="RefSeq" id="WP_345935031.1">
    <property type="nucleotide sequence ID" value="NZ_JBBKTV010000009.1"/>
</dbReference>
<sequence>MRTSMVIRGGVAVVLLALAGFAGWVFSLPPAPAATEGPAVPPAERDAMLASLKPMDRDRPVVAVIGLNDATETTDYLVPTGILRRADIAEVVMLATGPGPVRLYPALRVEPDATIAAFDADHPGGADYVIVPAMSRDDDPVVLAWLQNQSRKGAMIIGICAGAKVVGAAGLLDGRRATTHWYYVGEMLERSPHIDYVADRRMVVDGIVATTTGITASMPMMLTLIEAIAGRAKAETVARDLGLETWGARHASDAFRLTRRFATTVLANSMAFWNRETHGIRIEPGIDEASLALVADAWSRTYRSGVFTVAASTATVVTANGVRVLPDRDATGRATDRAVSTFPDRGPADALDQTLHAIAGRYGAPTARVVAMQLEYPGFGEAD</sequence>